<dbReference type="EMBL" id="BARW01035594">
    <property type="protein sequence ID" value="GAJ21511.1"/>
    <property type="molecule type" value="Genomic_DNA"/>
</dbReference>
<feature type="transmembrane region" description="Helical" evidence="6">
    <location>
        <begin position="12"/>
        <end position="31"/>
    </location>
</feature>
<feature type="transmembrane region" description="Helical" evidence="6">
    <location>
        <begin position="68"/>
        <end position="86"/>
    </location>
</feature>
<evidence type="ECO:0000256" key="2">
    <source>
        <dbReference type="ARBA" id="ARBA00022475"/>
    </source>
</evidence>
<evidence type="ECO:0000256" key="1">
    <source>
        <dbReference type="ARBA" id="ARBA00004651"/>
    </source>
</evidence>
<evidence type="ECO:0000313" key="8">
    <source>
        <dbReference type="EMBL" id="GAJ21511.1"/>
    </source>
</evidence>
<sequence>PVEGWPVLNQKAWIIILWLAFINTAFAYILYNHALKTITALEMNVILNLSPLGTAIIAWFILDESLALIQILGMVTVVIGVILVQVKGNRKK</sequence>
<keyword evidence="4 6" id="KW-1133">Transmembrane helix</keyword>
<dbReference type="InterPro" id="IPR000620">
    <property type="entry name" value="EamA_dom"/>
</dbReference>
<feature type="transmembrane region" description="Helical" evidence="6">
    <location>
        <begin position="43"/>
        <end position="62"/>
    </location>
</feature>
<dbReference type="InterPro" id="IPR050638">
    <property type="entry name" value="AA-Vitamin_Transporters"/>
</dbReference>
<comment type="caution">
    <text evidence="8">The sequence shown here is derived from an EMBL/GenBank/DDBJ whole genome shotgun (WGS) entry which is preliminary data.</text>
</comment>
<keyword evidence="5 6" id="KW-0472">Membrane</keyword>
<proteinExistence type="predicted"/>
<reference evidence="8" key="1">
    <citation type="journal article" date="2014" name="Front. Microbiol.">
        <title>High frequency of phylogenetically diverse reductive dehalogenase-homologous genes in deep subseafloor sedimentary metagenomes.</title>
        <authorList>
            <person name="Kawai M."/>
            <person name="Futagami T."/>
            <person name="Toyoda A."/>
            <person name="Takaki Y."/>
            <person name="Nishi S."/>
            <person name="Hori S."/>
            <person name="Arai W."/>
            <person name="Tsubouchi T."/>
            <person name="Morono Y."/>
            <person name="Uchiyama I."/>
            <person name="Ito T."/>
            <person name="Fujiyama A."/>
            <person name="Inagaki F."/>
            <person name="Takami H."/>
        </authorList>
    </citation>
    <scope>NUCLEOTIDE SEQUENCE</scope>
    <source>
        <strain evidence="8">Expedition CK06-06</strain>
    </source>
</reference>
<dbReference type="SUPFAM" id="SSF103481">
    <property type="entry name" value="Multidrug resistance efflux transporter EmrE"/>
    <property type="match status" value="1"/>
</dbReference>
<dbReference type="PANTHER" id="PTHR32322:SF18">
    <property type="entry name" value="S-ADENOSYLMETHIONINE_S-ADENOSYLHOMOCYSTEINE TRANSPORTER"/>
    <property type="match status" value="1"/>
</dbReference>
<dbReference type="Pfam" id="PF00892">
    <property type="entry name" value="EamA"/>
    <property type="match status" value="1"/>
</dbReference>
<feature type="non-terminal residue" evidence="8">
    <location>
        <position position="1"/>
    </location>
</feature>
<evidence type="ECO:0000256" key="6">
    <source>
        <dbReference type="SAM" id="Phobius"/>
    </source>
</evidence>
<keyword evidence="2" id="KW-1003">Cell membrane</keyword>
<evidence type="ECO:0000256" key="5">
    <source>
        <dbReference type="ARBA" id="ARBA00023136"/>
    </source>
</evidence>
<dbReference type="AlphaFoldDB" id="X1VUX3"/>
<evidence type="ECO:0000256" key="3">
    <source>
        <dbReference type="ARBA" id="ARBA00022692"/>
    </source>
</evidence>
<dbReference type="Gene3D" id="1.10.3730.20">
    <property type="match status" value="1"/>
</dbReference>
<dbReference type="GO" id="GO:0005886">
    <property type="term" value="C:plasma membrane"/>
    <property type="evidence" value="ECO:0007669"/>
    <property type="project" value="UniProtKB-SubCell"/>
</dbReference>
<organism evidence="8">
    <name type="scientific">marine sediment metagenome</name>
    <dbReference type="NCBI Taxonomy" id="412755"/>
    <lineage>
        <taxon>unclassified sequences</taxon>
        <taxon>metagenomes</taxon>
        <taxon>ecological metagenomes</taxon>
    </lineage>
</organism>
<evidence type="ECO:0000259" key="7">
    <source>
        <dbReference type="Pfam" id="PF00892"/>
    </source>
</evidence>
<evidence type="ECO:0000256" key="4">
    <source>
        <dbReference type="ARBA" id="ARBA00022989"/>
    </source>
</evidence>
<gene>
    <name evidence="8" type="ORF">S12H4_55478</name>
</gene>
<keyword evidence="3 6" id="KW-0812">Transmembrane</keyword>
<dbReference type="InterPro" id="IPR037185">
    <property type="entry name" value="EmrE-like"/>
</dbReference>
<accession>X1VUX3</accession>
<name>X1VUX3_9ZZZZ</name>
<protein>
    <recommendedName>
        <fullName evidence="7">EamA domain-containing protein</fullName>
    </recommendedName>
</protein>
<feature type="domain" description="EamA" evidence="7">
    <location>
        <begin position="3"/>
        <end position="84"/>
    </location>
</feature>
<dbReference type="PANTHER" id="PTHR32322">
    <property type="entry name" value="INNER MEMBRANE TRANSPORTER"/>
    <property type="match status" value="1"/>
</dbReference>
<comment type="subcellular location">
    <subcellularLocation>
        <location evidence="1">Cell membrane</location>
        <topology evidence="1">Multi-pass membrane protein</topology>
    </subcellularLocation>
</comment>